<reference evidence="3" key="1">
    <citation type="journal article" date="2013" name="Sci. Rep.">
        <title>Metagenomics uncovers a new group of low GC and ultra-small marine Actinobacteria.</title>
        <authorList>
            <person name="Ghai R."/>
            <person name="Mizuno C.M."/>
            <person name="Picazo A."/>
            <person name="Camacho A."/>
            <person name="Rodriguez-Valera F."/>
        </authorList>
    </citation>
    <scope>NUCLEOTIDE SEQUENCE</scope>
</reference>
<proteinExistence type="predicted"/>
<dbReference type="AlphaFoldDB" id="S5DJM0"/>
<dbReference type="GO" id="GO:0009401">
    <property type="term" value="P:phosphoenolpyruvate-dependent sugar phosphotransferase system"/>
    <property type="evidence" value="ECO:0007669"/>
    <property type="project" value="InterPro"/>
</dbReference>
<protein>
    <submittedName>
        <fullName evidence="3">Phosphotransferase system, mannitol-specific IIBC component</fullName>
    </submittedName>
</protein>
<dbReference type="Gene3D" id="3.40.50.2300">
    <property type="match status" value="1"/>
</dbReference>
<feature type="domain" description="Phosphotransferase system EIIB component type 2/3" evidence="2">
    <location>
        <begin position="11"/>
        <end position="93"/>
    </location>
</feature>
<name>S5DJM0_9ACTN</name>
<accession>S5DJM0</accession>
<dbReference type="InterPro" id="IPR036095">
    <property type="entry name" value="PTS_EIIB-like_sf"/>
</dbReference>
<dbReference type="Pfam" id="PF02302">
    <property type="entry name" value="PTS_IIB"/>
    <property type="match status" value="1"/>
</dbReference>
<dbReference type="InterPro" id="IPR003501">
    <property type="entry name" value="PTS_EIIB_2/3"/>
</dbReference>
<evidence type="ECO:0000256" key="1">
    <source>
        <dbReference type="ARBA" id="ARBA00022679"/>
    </source>
</evidence>
<dbReference type="GO" id="GO:0008982">
    <property type="term" value="F:protein-N(PI)-phosphohistidine-sugar phosphotransferase activity"/>
    <property type="evidence" value="ECO:0007669"/>
    <property type="project" value="InterPro"/>
</dbReference>
<dbReference type="EMBL" id="KC811116">
    <property type="protein sequence ID" value="AGQ18914.1"/>
    <property type="molecule type" value="Genomic_DNA"/>
</dbReference>
<evidence type="ECO:0000313" key="3">
    <source>
        <dbReference type="EMBL" id="AGQ18914.1"/>
    </source>
</evidence>
<sequence length="106" mass="11041">MSSIKGSDVKKICLACEAGAGSSLMVKNGLIKKAKKAGLDVEIVHAPATQIPEDSDIVVCHTGLAGAAKNAAPEGSVLIQFTMFMNDPNLKKLIVDLSEDNEITSS</sequence>
<organism evidence="3">
    <name type="scientific">Candidatus Actinomarina minuta</name>
    <dbReference type="NCBI Taxonomy" id="1389454"/>
    <lineage>
        <taxon>Bacteria</taxon>
        <taxon>Bacillati</taxon>
        <taxon>Actinomycetota</taxon>
        <taxon>Actinomycetes</taxon>
        <taxon>Candidatus Actinomarinidae</taxon>
        <taxon>Candidatus Actinomarinales</taxon>
        <taxon>Candidatus Actinomarineae</taxon>
        <taxon>Candidatus Actinomarinaceae</taxon>
        <taxon>Candidatus Actinomarina</taxon>
    </lineage>
</organism>
<evidence type="ECO:0000259" key="2">
    <source>
        <dbReference type="Pfam" id="PF02302"/>
    </source>
</evidence>
<keyword evidence="1 3" id="KW-0808">Transferase</keyword>
<dbReference type="SUPFAM" id="SSF52794">
    <property type="entry name" value="PTS system IIB component-like"/>
    <property type="match status" value="1"/>
</dbReference>